<keyword evidence="11 22" id="KW-0378">Hydrolase</keyword>
<comment type="subcellular location">
    <subcellularLocation>
        <location evidence="2">Cell membrane</location>
        <topology evidence="2">Lipid-anchor</topology>
        <topology evidence="2">GPI-anchor</topology>
    </subcellularLocation>
    <subcellularLocation>
        <location evidence="1">Membrane</location>
        <topology evidence="1">Single-pass type II membrane protein</topology>
    </subcellularLocation>
</comment>
<dbReference type="FunFam" id="2.60.40.1730:FF:000001">
    <property type="entry name" value="Leucyl-cystinyl aminopeptidase"/>
    <property type="match status" value="1"/>
</dbReference>
<dbReference type="Pfam" id="PF01433">
    <property type="entry name" value="Peptidase_M1"/>
    <property type="match status" value="1"/>
</dbReference>
<evidence type="ECO:0000256" key="1">
    <source>
        <dbReference type="ARBA" id="ARBA00004606"/>
    </source>
</evidence>
<evidence type="ECO:0000256" key="7">
    <source>
        <dbReference type="ARBA" id="ARBA00022670"/>
    </source>
</evidence>
<dbReference type="SUPFAM" id="SSF55486">
    <property type="entry name" value="Metalloproteases ('zincins'), catalytic domain"/>
    <property type="match status" value="1"/>
</dbReference>
<evidence type="ECO:0000256" key="9">
    <source>
        <dbReference type="ARBA" id="ARBA00022723"/>
    </source>
</evidence>
<evidence type="ECO:0000256" key="20">
    <source>
        <dbReference type="PIRSR" id="PIRSR634016-3"/>
    </source>
</evidence>
<evidence type="ECO:0000256" key="19">
    <source>
        <dbReference type="PIRSR" id="PIRSR634016-1"/>
    </source>
</evidence>
<evidence type="ECO:0000256" key="5">
    <source>
        <dbReference type="ARBA" id="ARBA00022475"/>
    </source>
</evidence>
<dbReference type="InterPro" id="IPR027268">
    <property type="entry name" value="Peptidase_M4/M1_CTD_sf"/>
</dbReference>
<comment type="similarity">
    <text evidence="3 22">Belongs to the peptidase M1 family.</text>
</comment>
<feature type="domain" description="Peptidase M1 membrane alanine aminopeptidase" evidence="23">
    <location>
        <begin position="291"/>
        <end position="514"/>
    </location>
</feature>
<comment type="cofactor">
    <cofactor evidence="20 22">
        <name>Zn(2+)</name>
        <dbReference type="ChEBI" id="CHEBI:29105"/>
    </cofactor>
    <text evidence="20 22">Binds 1 zinc ion per subunit.</text>
</comment>
<evidence type="ECO:0000256" key="18">
    <source>
        <dbReference type="ARBA" id="ARBA00023288"/>
    </source>
</evidence>
<sequence length="936" mass="107359">MWWKVLCVIFGVTHVIGVGINPRIGFRRSFQEEQVPLMDVEDDSSILPLVDPYDGISYRLPNTTVPISYDIWISTDIHRGEFGFDGEVTIRFECIETTPELVLQYRTMTIDTVALFDANNNLIEEDVSWYQNETVEFLIITPSQQLIQGQEYLVNVKYNGSIRDDGLGIYRASYITPEGERRWLASTQFQATEGRRAFPSYDEPLHRSRFTISIRHHSSYIALSNMNAVEVVPEPESDYVLTKFAETLRMQSYLVAFTVSDFISTDNLTVVPPQRIFGKSASILNGEGEMALETSIRQMRIMEEYTGIDYKFPKMDQFACPNFAFGAMENSGLVLYREQFLLWDPILDRTRDQDNVITIIAHEFIHQWFGNLVSPAWWSYLWINEGFAALYEFFIPHVTYPDARYMDSFLIEYMHVALENDANPNVRAMTHYVEHPDRIEDLFDIVSYHKAGSVLHMMQNALGHETWRRGLQLFLDERQDNYTNSALLYAGIQLAVNEDIPNNTPDVHAIMSTWELQAGVPIVTVSRSGDVLNLQQTRFFYSNQSSASLWQIPINYVVRSNPNFNETTPDLWFAGSELEIRNRTAPKPWMPNDWIVVNVQQSGYYRINYDTELWSLLIEQLNSPEYHLIHLLNRGQLIDDSFNIARSGRITPDIPLDVMNYLERETDHIPWDSAQRALFLYNRWLLGTPVYDEFQDYVLKNVAAMYNKLGVNVIENEPRLDRYARQIAINLACLHGSAQCLDDTAEQLENFFNLQKTLHPDVVAQIYCNGIRRSGADVVEKMRNLLSSATRQTERNRIIAGLGCIEDPDILYDTLFMAILPGELSSAERSNVLTSPLNNGASSLLTLMDFIRLNYGGINSIAPNLVSSLCLAIAIRIPTEEMFETFVHLLSHLEINGAISSSTGDSLRISAQGILDWQGDNLDHIVLFFERQNKFQ</sequence>
<dbReference type="AlphaFoldDB" id="A0A9Q0MQJ0"/>
<dbReference type="GO" id="GO:0005737">
    <property type="term" value="C:cytoplasm"/>
    <property type="evidence" value="ECO:0007669"/>
    <property type="project" value="TreeGrafter"/>
</dbReference>
<dbReference type="Gene3D" id="1.25.50.20">
    <property type="match status" value="1"/>
</dbReference>
<keyword evidence="9 20" id="KW-0479">Metal-binding</keyword>
<keyword evidence="18" id="KW-0449">Lipoprotein</keyword>
<evidence type="ECO:0000256" key="22">
    <source>
        <dbReference type="RuleBase" id="RU364040"/>
    </source>
</evidence>
<dbReference type="InterPro" id="IPR001930">
    <property type="entry name" value="Peptidase_M1"/>
</dbReference>
<evidence type="ECO:0000256" key="14">
    <source>
        <dbReference type="ARBA" id="ARBA00022989"/>
    </source>
</evidence>
<keyword evidence="17" id="KW-0325">Glycoprotein</keyword>
<dbReference type="GO" id="GO:0005886">
    <property type="term" value="C:plasma membrane"/>
    <property type="evidence" value="ECO:0007669"/>
    <property type="project" value="UniProtKB-SubCell"/>
</dbReference>
<dbReference type="Gene3D" id="2.60.40.1730">
    <property type="entry name" value="tricorn interacting facor f3 domain"/>
    <property type="match status" value="1"/>
</dbReference>
<evidence type="ECO:0000313" key="26">
    <source>
        <dbReference type="EMBL" id="KAJ6636155.1"/>
    </source>
</evidence>
<dbReference type="OrthoDB" id="510539at2759"/>
<feature type="site" description="Transition state stabilizer" evidence="21">
    <location>
        <position position="448"/>
    </location>
</feature>
<evidence type="ECO:0000256" key="21">
    <source>
        <dbReference type="PIRSR" id="PIRSR634016-4"/>
    </source>
</evidence>
<proteinExistence type="inferred from homology"/>
<dbReference type="Gene3D" id="1.10.390.10">
    <property type="entry name" value="Neutral Protease Domain 2"/>
    <property type="match status" value="1"/>
</dbReference>
<keyword evidence="15 22" id="KW-0482">Metalloprotease</keyword>
<keyword evidence="7 22" id="KW-0645">Protease</keyword>
<dbReference type="FunFam" id="1.10.390.10:FF:000013">
    <property type="entry name" value="Aminopeptidase N"/>
    <property type="match status" value="1"/>
</dbReference>
<dbReference type="CDD" id="cd09601">
    <property type="entry name" value="M1_APN-Q_like"/>
    <property type="match status" value="1"/>
</dbReference>
<dbReference type="GO" id="GO:0098552">
    <property type="term" value="C:side of membrane"/>
    <property type="evidence" value="ECO:0007669"/>
    <property type="project" value="UniProtKB-KW"/>
</dbReference>
<feature type="binding site" evidence="20">
    <location>
        <position position="366"/>
    </location>
    <ligand>
        <name>Zn(2+)</name>
        <dbReference type="ChEBI" id="CHEBI:29105"/>
        <note>catalytic</note>
    </ligand>
</feature>
<keyword evidence="27" id="KW-1185">Reference proteome</keyword>
<keyword evidence="12 20" id="KW-0862">Zinc</keyword>
<keyword evidence="6" id="KW-0336">GPI-anchor</keyword>
<evidence type="ECO:0000256" key="15">
    <source>
        <dbReference type="ARBA" id="ARBA00023049"/>
    </source>
</evidence>
<dbReference type="InterPro" id="IPR014782">
    <property type="entry name" value="Peptidase_M1_dom"/>
</dbReference>
<evidence type="ECO:0000256" key="12">
    <source>
        <dbReference type="ARBA" id="ARBA00022833"/>
    </source>
</evidence>
<evidence type="ECO:0000256" key="16">
    <source>
        <dbReference type="ARBA" id="ARBA00023136"/>
    </source>
</evidence>
<reference evidence="26" key="1">
    <citation type="submission" date="2022-07" db="EMBL/GenBank/DDBJ databases">
        <authorList>
            <person name="Trinca V."/>
            <person name="Uliana J.V.C."/>
            <person name="Torres T.T."/>
            <person name="Ward R.J."/>
            <person name="Monesi N."/>
        </authorList>
    </citation>
    <scope>NUCLEOTIDE SEQUENCE</scope>
    <source>
        <strain evidence="26">HSMRA1968</strain>
        <tissue evidence="26">Whole embryos</tissue>
    </source>
</reference>
<dbReference type="InterPro" id="IPR024571">
    <property type="entry name" value="ERAP1-like_C_dom"/>
</dbReference>
<keyword evidence="13" id="KW-0735">Signal-anchor</keyword>
<evidence type="ECO:0000259" key="23">
    <source>
        <dbReference type="Pfam" id="PF01433"/>
    </source>
</evidence>
<accession>A0A9Q0MQJ0</accession>
<dbReference type="EMBL" id="WJQU01000004">
    <property type="protein sequence ID" value="KAJ6636155.1"/>
    <property type="molecule type" value="Genomic_DNA"/>
</dbReference>
<evidence type="ECO:0000256" key="6">
    <source>
        <dbReference type="ARBA" id="ARBA00022622"/>
    </source>
</evidence>
<dbReference type="PANTHER" id="PTHR11533">
    <property type="entry name" value="PROTEASE M1 ZINC METALLOPROTEASE"/>
    <property type="match status" value="1"/>
</dbReference>
<dbReference type="PANTHER" id="PTHR11533:SF290">
    <property type="entry name" value="AMINOPEPTIDASE"/>
    <property type="match status" value="1"/>
</dbReference>
<dbReference type="InterPro" id="IPR034016">
    <property type="entry name" value="M1_APN-typ"/>
</dbReference>
<dbReference type="GO" id="GO:0043171">
    <property type="term" value="P:peptide catabolic process"/>
    <property type="evidence" value="ECO:0007669"/>
    <property type="project" value="TreeGrafter"/>
</dbReference>
<dbReference type="FunFam" id="2.60.40.1910:FF:000008">
    <property type="entry name" value="Aminopeptidase"/>
    <property type="match status" value="1"/>
</dbReference>
<evidence type="ECO:0000256" key="17">
    <source>
        <dbReference type="ARBA" id="ARBA00023180"/>
    </source>
</evidence>
<feature type="domain" description="ERAP1-like C-terminal" evidence="24">
    <location>
        <begin position="594"/>
        <end position="874"/>
    </location>
</feature>
<evidence type="ECO:0000256" key="4">
    <source>
        <dbReference type="ARBA" id="ARBA00022438"/>
    </source>
</evidence>
<dbReference type="GO" id="GO:0008270">
    <property type="term" value="F:zinc ion binding"/>
    <property type="evidence" value="ECO:0007669"/>
    <property type="project" value="UniProtKB-UniRule"/>
</dbReference>
<gene>
    <name evidence="26" type="primary">APN1_5</name>
    <name evidence="26" type="ORF">Bhyg_14742</name>
</gene>
<comment type="caution">
    <text evidence="26">The sequence shown here is derived from an EMBL/GenBank/DDBJ whole genome shotgun (WGS) entry which is preliminary data.</text>
</comment>
<dbReference type="GO" id="GO:0005615">
    <property type="term" value="C:extracellular space"/>
    <property type="evidence" value="ECO:0007669"/>
    <property type="project" value="TreeGrafter"/>
</dbReference>
<evidence type="ECO:0000256" key="10">
    <source>
        <dbReference type="ARBA" id="ARBA00022729"/>
    </source>
</evidence>
<name>A0A9Q0MQJ0_9DIPT</name>
<dbReference type="Gene3D" id="2.60.40.1910">
    <property type="match status" value="1"/>
</dbReference>
<keyword evidence="16" id="KW-0472">Membrane</keyword>
<evidence type="ECO:0000256" key="8">
    <source>
        <dbReference type="ARBA" id="ARBA00022692"/>
    </source>
</evidence>
<dbReference type="Pfam" id="PF17900">
    <property type="entry name" value="Peptidase_M1_N"/>
    <property type="match status" value="1"/>
</dbReference>
<feature type="binding site" evidence="20">
    <location>
        <position position="362"/>
    </location>
    <ligand>
        <name>Zn(2+)</name>
        <dbReference type="ChEBI" id="CHEBI:29105"/>
        <note>catalytic</note>
    </ligand>
</feature>
<evidence type="ECO:0000256" key="2">
    <source>
        <dbReference type="ARBA" id="ARBA00004609"/>
    </source>
</evidence>
<evidence type="ECO:0000259" key="25">
    <source>
        <dbReference type="Pfam" id="PF17900"/>
    </source>
</evidence>
<keyword evidence="14" id="KW-1133">Transmembrane helix</keyword>
<keyword evidence="4 22" id="KW-0031">Aminopeptidase</keyword>
<dbReference type="InterPro" id="IPR045357">
    <property type="entry name" value="Aminopeptidase_N-like_N"/>
</dbReference>
<dbReference type="SUPFAM" id="SSF63737">
    <property type="entry name" value="Leukotriene A4 hydrolase N-terminal domain"/>
    <property type="match status" value="1"/>
</dbReference>
<feature type="active site" description="Proton acceptor" evidence="19">
    <location>
        <position position="363"/>
    </location>
</feature>
<evidence type="ECO:0000256" key="13">
    <source>
        <dbReference type="ARBA" id="ARBA00022968"/>
    </source>
</evidence>
<keyword evidence="10" id="KW-0732">Signal</keyword>
<dbReference type="Proteomes" id="UP001151699">
    <property type="component" value="Chromosome C"/>
</dbReference>
<protein>
    <recommendedName>
        <fullName evidence="22">Aminopeptidase</fullName>
        <ecNumber evidence="22">3.4.11.-</ecNumber>
    </recommendedName>
</protein>
<evidence type="ECO:0000256" key="11">
    <source>
        <dbReference type="ARBA" id="ARBA00022801"/>
    </source>
</evidence>
<dbReference type="PRINTS" id="PR00756">
    <property type="entry name" value="ALADIPTASE"/>
</dbReference>
<feature type="binding site" evidence="20">
    <location>
        <position position="385"/>
    </location>
    <ligand>
        <name>Zn(2+)</name>
        <dbReference type="ChEBI" id="CHEBI:29105"/>
        <note>catalytic</note>
    </ligand>
</feature>
<dbReference type="GO" id="GO:0070006">
    <property type="term" value="F:metalloaminopeptidase activity"/>
    <property type="evidence" value="ECO:0007669"/>
    <property type="project" value="TreeGrafter"/>
</dbReference>
<evidence type="ECO:0000313" key="27">
    <source>
        <dbReference type="Proteomes" id="UP001151699"/>
    </source>
</evidence>
<evidence type="ECO:0000256" key="3">
    <source>
        <dbReference type="ARBA" id="ARBA00010136"/>
    </source>
</evidence>
<evidence type="ECO:0000259" key="24">
    <source>
        <dbReference type="Pfam" id="PF11838"/>
    </source>
</evidence>
<dbReference type="GO" id="GO:0042277">
    <property type="term" value="F:peptide binding"/>
    <property type="evidence" value="ECO:0007669"/>
    <property type="project" value="TreeGrafter"/>
</dbReference>
<dbReference type="Pfam" id="PF11838">
    <property type="entry name" value="ERAP1_C"/>
    <property type="match status" value="1"/>
</dbReference>
<keyword evidence="8" id="KW-0812">Transmembrane</keyword>
<feature type="domain" description="Aminopeptidase N-like N-terminal" evidence="25">
    <location>
        <begin position="65"/>
        <end position="254"/>
    </location>
</feature>
<dbReference type="GO" id="GO:0006508">
    <property type="term" value="P:proteolysis"/>
    <property type="evidence" value="ECO:0007669"/>
    <property type="project" value="UniProtKB-KW"/>
</dbReference>
<dbReference type="InterPro" id="IPR050344">
    <property type="entry name" value="Peptidase_M1_aminopeptidases"/>
</dbReference>
<dbReference type="EC" id="3.4.11.-" evidence="22"/>
<dbReference type="InterPro" id="IPR042097">
    <property type="entry name" value="Aminopeptidase_N-like_N_sf"/>
</dbReference>
<keyword evidence="5" id="KW-1003">Cell membrane</keyword>
<organism evidence="26 27">
    <name type="scientific">Pseudolycoriella hygida</name>
    <dbReference type="NCBI Taxonomy" id="35572"/>
    <lineage>
        <taxon>Eukaryota</taxon>
        <taxon>Metazoa</taxon>
        <taxon>Ecdysozoa</taxon>
        <taxon>Arthropoda</taxon>
        <taxon>Hexapoda</taxon>
        <taxon>Insecta</taxon>
        <taxon>Pterygota</taxon>
        <taxon>Neoptera</taxon>
        <taxon>Endopterygota</taxon>
        <taxon>Diptera</taxon>
        <taxon>Nematocera</taxon>
        <taxon>Sciaroidea</taxon>
        <taxon>Sciaridae</taxon>
        <taxon>Pseudolycoriella</taxon>
    </lineage>
</organism>